<dbReference type="RefSeq" id="XP_012190851.1">
    <property type="nucleotide sequence ID" value="XM_012335461.1"/>
</dbReference>
<dbReference type="STRING" id="1305764.R9P7F3"/>
<evidence type="ECO:0000256" key="1">
    <source>
        <dbReference type="ARBA" id="ARBA00006347"/>
    </source>
</evidence>
<dbReference type="GO" id="GO:0006457">
    <property type="term" value="P:protein folding"/>
    <property type="evidence" value="ECO:0007669"/>
    <property type="project" value="TreeGrafter"/>
</dbReference>
<dbReference type="CDD" id="cd02961">
    <property type="entry name" value="PDI_a_family"/>
    <property type="match status" value="1"/>
</dbReference>
<dbReference type="GO" id="GO:0005783">
    <property type="term" value="C:endoplasmic reticulum"/>
    <property type="evidence" value="ECO:0007669"/>
    <property type="project" value="TreeGrafter"/>
</dbReference>
<dbReference type="Proteomes" id="UP000014071">
    <property type="component" value="Unassembled WGS sequence"/>
</dbReference>
<feature type="domain" description="Thioredoxin" evidence="4">
    <location>
        <begin position="15"/>
        <end position="140"/>
    </location>
</feature>
<organism evidence="5 6">
    <name type="scientific">Pseudozyma hubeiensis (strain SY62)</name>
    <name type="common">Yeast</name>
    <dbReference type="NCBI Taxonomy" id="1305764"/>
    <lineage>
        <taxon>Eukaryota</taxon>
        <taxon>Fungi</taxon>
        <taxon>Dikarya</taxon>
        <taxon>Basidiomycota</taxon>
        <taxon>Ustilaginomycotina</taxon>
        <taxon>Ustilaginomycetes</taxon>
        <taxon>Ustilaginales</taxon>
        <taxon>Ustilaginaceae</taxon>
        <taxon>Pseudozyma</taxon>
    </lineage>
</organism>
<dbReference type="Gene3D" id="3.40.30.10">
    <property type="entry name" value="Glutaredoxin"/>
    <property type="match status" value="1"/>
</dbReference>
<dbReference type="InterPro" id="IPR036249">
    <property type="entry name" value="Thioredoxin-like_sf"/>
</dbReference>
<name>R9P7F3_PSEHS</name>
<keyword evidence="2 3" id="KW-0732">Signal</keyword>
<evidence type="ECO:0000313" key="6">
    <source>
        <dbReference type="Proteomes" id="UP000014071"/>
    </source>
</evidence>
<dbReference type="PROSITE" id="PS51352">
    <property type="entry name" value="THIOREDOXIN_2"/>
    <property type="match status" value="1"/>
</dbReference>
<evidence type="ECO:0000256" key="2">
    <source>
        <dbReference type="ARBA" id="ARBA00022729"/>
    </source>
</evidence>
<proteinExistence type="inferred from homology"/>
<dbReference type="SUPFAM" id="SSF52833">
    <property type="entry name" value="Thioredoxin-like"/>
    <property type="match status" value="1"/>
</dbReference>
<dbReference type="GO" id="GO:0003756">
    <property type="term" value="F:protein disulfide isomerase activity"/>
    <property type="evidence" value="ECO:0007669"/>
    <property type="project" value="TreeGrafter"/>
</dbReference>
<dbReference type="AlphaFoldDB" id="R9P7F3"/>
<reference evidence="6" key="1">
    <citation type="journal article" date="2013" name="Genome Announc.">
        <title>Draft genome sequence of the basidiomycetous yeast-like fungus Pseudozyma hubeiensis SY62, which produces an abundant amount of the biosurfactant mannosylerythritol lipids.</title>
        <authorList>
            <person name="Konishi M."/>
            <person name="Hatada Y."/>
            <person name="Horiuchi J."/>
        </authorList>
    </citation>
    <scope>NUCLEOTIDE SEQUENCE [LARGE SCALE GENOMIC DNA]</scope>
    <source>
        <strain evidence="6">SY62</strain>
    </source>
</reference>
<keyword evidence="5" id="KW-0413">Isomerase</keyword>
<dbReference type="EMBL" id="DF238808">
    <property type="protein sequence ID" value="GAC97264.1"/>
    <property type="molecule type" value="Genomic_DNA"/>
</dbReference>
<dbReference type="GeneID" id="24110130"/>
<dbReference type="Pfam" id="PF00085">
    <property type="entry name" value="Thioredoxin"/>
    <property type="match status" value="1"/>
</dbReference>
<evidence type="ECO:0000256" key="3">
    <source>
        <dbReference type="SAM" id="SignalP"/>
    </source>
</evidence>
<evidence type="ECO:0000313" key="5">
    <source>
        <dbReference type="EMBL" id="GAC97264.1"/>
    </source>
</evidence>
<feature type="signal peptide" evidence="3">
    <location>
        <begin position="1"/>
        <end position="23"/>
    </location>
</feature>
<dbReference type="eggNOG" id="KOG0191">
    <property type="taxonomic scope" value="Eukaryota"/>
</dbReference>
<accession>R9P7F3</accession>
<evidence type="ECO:0000259" key="4">
    <source>
        <dbReference type="PROSITE" id="PS51352"/>
    </source>
</evidence>
<feature type="chain" id="PRO_5004478346" evidence="3">
    <location>
        <begin position="24"/>
        <end position="155"/>
    </location>
</feature>
<protein>
    <submittedName>
        <fullName evidence="5">Protein disulfide isomerase</fullName>
    </submittedName>
</protein>
<dbReference type="OrthoDB" id="72053at2759"/>
<dbReference type="PANTHER" id="PTHR45672">
    <property type="entry name" value="PROTEIN DISULFIDE-ISOMERASE C17H9.14C-RELATED"/>
    <property type="match status" value="1"/>
</dbReference>
<comment type="similarity">
    <text evidence="1">Belongs to the protein disulfide isomerase family.</text>
</comment>
<dbReference type="InterPro" id="IPR051063">
    <property type="entry name" value="PDI"/>
</dbReference>
<dbReference type="PANTHER" id="PTHR45672:SF3">
    <property type="entry name" value="THIOREDOXIN DOMAIN-CONTAINING PROTEIN 5"/>
    <property type="match status" value="1"/>
</dbReference>
<keyword evidence="6" id="KW-1185">Reference proteome</keyword>
<sequence>MLSSLRWLRAIATLLLAALLVVAGPLPSYDPSVLSLTEGNFTRSVDNGAWLIEFYSPHCGHCKRFAPTFHDLADDNRHLEDSSNFHIARVNCIAQGDLCVRHNIDAYPSLELFREGRWLESYNGDRSYEDLDAYIQARAADNRKLMDVFSASHHF</sequence>
<dbReference type="HOGENOM" id="CLU_090389_4_4_1"/>
<gene>
    <name evidence="5" type="ORF">PHSY_004849</name>
</gene>
<dbReference type="InterPro" id="IPR013766">
    <property type="entry name" value="Thioredoxin_domain"/>
</dbReference>